<name>A0A0D7ABM7_9AGAR</name>
<dbReference type="EMBL" id="KN881928">
    <property type="protein sequence ID" value="KIY47799.1"/>
    <property type="molecule type" value="Genomic_DNA"/>
</dbReference>
<keyword evidence="2" id="KW-1185">Reference proteome</keyword>
<proteinExistence type="predicted"/>
<dbReference type="AlphaFoldDB" id="A0A0D7ABM7"/>
<accession>A0A0D7ABM7</accession>
<gene>
    <name evidence="1" type="ORF">FISHEDRAFT_59401</name>
</gene>
<dbReference type="Proteomes" id="UP000054144">
    <property type="component" value="Unassembled WGS sequence"/>
</dbReference>
<evidence type="ECO:0000313" key="1">
    <source>
        <dbReference type="EMBL" id="KIY47799.1"/>
    </source>
</evidence>
<dbReference type="OrthoDB" id="441446at2759"/>
<evidence type="ECO:0000313" key="2">
    <source>
        <dbReference type="Proteomes" id="UP000054144"/>
    </source>
</evidence>
<protein>
    <submittedName>
        <fullName evidence="1">Uncharacterized protein</fullName>
    </submittedName>
</protein>
<organism evidence="1 2">
    <name type="scientific">Fistulina hepatica ATCC 64428</name>
    <dbReference type="NCBI Taxonomy" id="1128425"/>
    <lineage>
        <taxon>Eukaryota</taxon>
        <taxon>Fungi</taxon>
        <taxon>Dikarya</taxon>
        <taxon>Basidiomycota</taxon>
        <taxon>Agaricomycotina</taxon>
        <taxon>Agaricomycetes</taxon>
        <taxon>Agaricomycetidae</taxon>
        <taxon>Agaricales</taxon>
        <taxon>Fistulinaceae</taxon>
        <taxon>Fistulina</taxon>
    </lineage>
</organism>
<sequence>MVTSSGHDKVALFATNYSDLADILEGNELVDIAKWAAAGGLVQMHFVAGAYTSVRELPIVPIVAKVDDIAGGSPRPLRLHNLWEIDPGSYTEDSEKDDSFTCMDVDTKLAPPSGPAIPMHTSARLSLPTACGRGHGPEHAFVILLTRMAQEDIATPIGSKPSLIMKLAHGLFDALHCTRDATNTLRKHVYNFKWLQQRTVDDSNTYRMGPVLCLLSGCTYTALSSKGPSFEYGKLQSKKLSSRPVMRNQRISQSGNWPVGLQGELGNYRRNYTLALHPTVAEWLATTDNATPYPRMLFARVDQAGLIQTSPMNAILGPAVAVSYYNPTFFHGGGPLTGTNIDCLPGQAVSARLPPIFTNPEGRRQQLPSFQETFGYLFSRPVVSEVNLEPVQVQGQMSNRTVMPPEGVLSTEERLTNRGQTTPACGPDSSVRVHGQTSNSTLEILNDISSDEEEDAENEQQATPVYMPFSDLIAKAEAAKEKSLPQDMKWVQCVPYMYKGREWAGQQEDTAKASLQIVRMWKRSRAKEEKEEMRIKKRIAFVRPREYPENCHKRDLARSFYRLAVDIGAIKLLWC</sequence>
<reference evidence="1 2" key="1">
    <citation type="journal article" date="2015" name="Fungal Genet. Biol.">
        <title>Evolution of novel wood decay mechanisms in Agaricales revealed by the genome sequences of Fistulina hepatica and Cylindrobasidium torrendii.</title>
        <authorList>
            <person name="Floudas D."/>
            <person name="Held B.W."/>
            <person name="Riley R."/>
            <person name="Nagy L.G."/>
            <person name="Koehler G."/>
            <person name="Ransdell A.S."/>
            <person name="Younus H."/>
            <person name="Chow J."/>
            <person name="Chiniquy J."/>
            <person name="Lipzen A."/>
            <person name="Tritt A."/>
            <person name="Sun H."/>
            <person name="Haridas S."/>
            <person name="LaButti K."/>
            <person name="Ohm R.A."/>
            <person name="Kues U."/>
            <person name="Blanchette R.A."/>
            <person name="Grigoriev I.V."/>
            <person name="Minto R.E."/>
            <person name="Hibbett D.S."/>
        </authorList>
    </citation>
    <scope>NUCLEOTIDE SEQUENCE [LARGE SCALE GENOMIC DNA]</scope>
    <source>
        <strain evidence="1 2">ATCC 64428</strain>
    </source>
</reference>